<dbReference type="Proteomes" id="UP001283366">
    <property type="component" value="Unassembled WGS sequence"/>
</dbReference>
<evidence type="ECO:0000256" key="1">
    <source>
        <dbReference type="ARBA" id="ARBA00004651"/>
    </source>
</evidence>
<feature type="transmembrane region" description="Helical" evidence="7">
    <location>
        <begin position="395"/>
        <end position="416"/>
    </location>
</feature>
<reference evidence="8 11" key="2">
    <citation type="submission" date="2023-11" db="EMBL/GenBank/DDBJ databases">
        <title>Plant-associative lifestyle of Vibrio porteresiae and its evolutionary dynamics.</title>
        <authorList>
            <person name="Rameshkumar N."/>
            <person name="Kirti K."/>
        </authorList>
    </citation>
    <scope>NUCLEOTIDE SEQUENCE [LARGE SCALE GENOMIC DNA]</scope>
    <source>
        <strain evidence="8 11">MSSRF38</strain>
    </source>
</reference>
<keyword evidence="2" id="KW-0813">Transport</keyword>
<keyword evidence="5 7" id="KW-1133">Transmembrane helix</keyword>
<gene>
    <name evidence="9" type="primary">gadC</name>
    <name evidence="8" type="ORF">SBX37_18530</name>
    <name evidence="9" type="ORF">VIM7927_02427</name>
</gene>
<feature type="transmembrane region" description="Helical" evidence="7">
    <location>
        <begin position="116"/>
        <end position="135"/>
    </location>
</feature>
<feature type="transmembrane region" description="Helical" evidence="7">
    <location>
        <begin position="85"/>
        <end position="104"/>
    </location>
</feature>
<sequence>MADVKMGIIPLALFSLCAVLVVDTLTASAAIGVSSLGWWALILVIFVLPYGLITSELSSAYPGEGGIYDWVKKAFGSNWAIRTTWFYWINVGLWMPAVYIMFAGMFSELFFPDLSITTQVLICIVLTWGTVWVCNVSTDIGVLITNFCAVLKVIIISVLGIGGFIYAAKNGVANEFSLSSMMPSFDSGVAFLPALVFNLMGFELVATMTREMKDVKQMPKVVFLAISVTALLYIVGTVGILMALPVEEVGLVAGIIDTLKVLFGDGAIGRFMTYALGIVTLITFVGNMVSWTMGSSRAAAESAREGELPALVGKTSRKYSTPVGANVITGLVSTSVILTYAMFANSNDELFWSMFAFSSCVFLMPYLLMFPAYLKLRIADIETPRPFKVPGGLGVQKIITAICFIIILQAVVLFIFPDIIFGSVDWQYTLPILVGVMITLCIGEVLLLRTKHATNRIVKGELA</sequence>
<evidence type="ECO:0000256" key="3">
    <source>
        <dbReference type="ARBA" id="ARBA00022475"/>
    </source>
</evidence>
<dbReference type="Pfam" id="PF13520">
    <property type="entry name" value="AA_permease_2"/>
    <property type="match status" value="1"/>
</dbReference>
<feature type="transmembrane region" description="Helical" evidence="7">
    <location>
        <begin position="147"/>
        <end position="168"/>
    </location>
</feature>
<feature type="transmembrane region" description="Helical" evidence="7">
    <location>
        <begin position="221"/>
        <end position="244"/>
    </location>
</feature>
<dbReference type="PIRSF" id="PIRSF006060">
    <property type="entry name" value="AA_transporter"/>
    <property type="match status" value="1"/>
</dbReference>
<dbReference type="GO" id="GO:0005886">
    <property type="term" value="C:plasma membrane"/>
    <property type="evidence" value="ECO:0007669"/>
    <property type="project" value="UniProtKB-SubCell"/>
</dbReference>
<evidence type="ECO:0000256" key="7">
    <source>
        <dbReference type="SAM" id="Phobius"/>
    </source>
</evidence>
<evidence type="ECO:0000256" key="2">
    <source>
        <dbReference type="ARBA" id="ARBA00022448"/>
    </source>
</evidence>
<dbReference type="EMBL" id="JAWRCO010000002">
    <property type="protein sequence ID" value="MDW6004859.1"/>
    <property type="molecule type" value="Genomic_DNA"/>
</dbReference>
<dbReference type="OrthoDB" id="3185104at2"/>
<proteinExistence type="predicted"/>
<evidence type="ECO:0000256" key="6">
    <source>
        <dbReference type="ARBA" id="ARBA00023136"/>
    </source>
</evidence>
<dbReference type="EMBL" id="FXXI01000003">
    <property type="protein sequence ID" value="SMS01150.1"/>
    <property type="molecule type" value="Genomic_DNA"/>
</dbReference>
<organism evidence="9 10">
    <name type="scientific">Vibrio mangrovi</name>
    <dbReference type="NCBI Taxonomy" id="474394"/>
    <lineage>
        <taxon>Bacteria</taxon>
        <taxon>Pseudomonadati</taxon>
        <taxon>Pseudomonadota</taxon>
        <taxon>Gammaproteobacteria</taxon>
        <taxon>Vibrionales</taxon>
        <taxon>Vibrionaceae</taxon>
        <taxon>Vibrio</taxon>
    </lineage>
</organism>
<dbReference type="InterPro" id="IPR050367">
    <property type="entry name" value="APC_superfamily"/>
</dbReference>
<evidence type="ECO:0000256" key="4">
    <source>
        <dbReference type="ARBA" id="ARBA00022692"/>
    </source>
</evidence>
<dbReference type="GO" id="GO:0022857">
    <property type="term" value="F:transmembrane transporter activity"/>
    <property type="evidence" value="ECO:0007669"/>
    <property type="project" value="InterPro"/>
</dbReference>
<comment type="subcellular location">
    <subcellularLocation>
        <location evidence="1">Cell membrane</location>
        <topology evidence="1">Multi-pass membrane protein</topology>
    </subcellularLocation>
</comment>
<feature type="transmembrane region" description="Helical" evidence="7">
    <location>
        <begin position="188"/>
        <end position="209"/>
    </location>
</feature>
<feature type="transmembrane region" description="Helical" evidence="7">
    <location>
        <begin position="350"/>
        <end position="374"/>
    </location>
</feature>
<dbReference type="InterPro" id="IPR002293">
    <property type="entry name" value="AA/rel_permease1"/>
</dbReference>
<dbReference type="AlphaFoldDB" id="A0A1Y6IWE0"/>
<evidence type="ECO:0000313" key="8">
    <source>
        <dbReference type="EMBL" id="MDW6004859.1"/>
    </source>
</evidence>
<reference evidence="9 10" key="1">
    <citation type="submission" date="2017-05" db="EMBL/GenBank/DDBJ databases">
        <authorList>
            <person name="Song R."/>
            <person name="Chenine A.L."/>
            <person name="Ruprecht R.M."/>
        </authorList>
    </citation>
    <scope>NUCLEOTIDE SEQUENCE [LARGE SCALE GENOMIC DNA]</scope>
    <source>
        <strain evidence="9 10">CECT 7927</strain>
    </source>
</reference>
<dbReference type="PANTHER" id="PTHR42770">
    <property type="entry name" value="AMINO ACID TRANSPORTER-RELATED"/>
    <property type="match status" value="1"/>
</dbReference>
<feature type="transmembrane region" description="Helical" evidence="7">
    <location>
        <begin position="36"/>
        <end position="53"/>
    </location>
</feature>
<evidence type="ECO:0000313" key="9">
    <source>
        <dbReference type="EMBL" id="SMS01150.1"/>
    </source>
</evidence>
<dbReference type="Gene3D" id="1.20.1740.10">
    <property type="entry name" value="Amino acid/polyamine transporter I"/>
    <property type="match status" value="1"/>
</dbReference>
<keyword evidence="4 7" id="KW-0812">Transmembrane</keyword>
<keyword evidence="3" id="KW-1003">Cell membrane</keyword>
<feature type="transmembrane region" description="Helical" evidence="7">
    <location>
        <begin position="271"/>
        <end position="289"/>
    </location>
</feature>
<feature type="transmembrane region" description="Helical" evidence="7">
    <location>
        <begin position="323"/>
        <end position="344"/>
    </location>
</feature>
<evidence type="ECO:0000256" key="5">
    <source>
        <dbReference type="ARBA" id="ARBA00022989"/>
    </source>
</evidence>
<keyword evidence="11" id="KW-1185">Reference proteome</keyword>
<accession>A0A1Y6IWE0</accession>
<dbReference type="RefSeq" id="WP_087481166.1">
    <property type="nucleotide sequence ID" value="NZ_AP024884.1"/>
</dbReference>
<name>A0A1Y6IWE0_9VIBR</name>
<evidence type="ECO:0000313" key="10">
    <source>
        <dbReference type="Proteomes" id="UP000196125"/>
    </source>
</evidence>
<feature type="transmembrane region" description="Helical" evidence="7">
    <location>
        <begin position="428"/>
        <end position="448"/>
    </location>
</feature>
<dbReference type="PANTHER" id="PTHR42770:SF15">
    <property type="entry name" value="GLUTAMATE_GAMMA-AMINOBUTYRATE ANTIPORTER-RELATED"/>
    <property type="match status" value="1"/>
</dbReference>
<dbReference type="Proteomes" id="UP000196125">
    <property type="component" value="Unassembled WGS sequence"/>
</dbReference>
<protein>
    <submittedName>
        <fullName evidence="8">APC family permease</fullName>
    </submittedName>
    <submittedName>
        <fullName evidence="9">Putative glutamate/gamma-aminobutyrate antiporter</fullName>
    </submittedName>
</protein>
<evidence type="ECO:0000313" key="11">
    <source>
        <dbReference type="Proteomes" id="UP001283366"/>
    </source>
</evidence>
<keyword evidence="6 7" id="KW-0472">Membrane</keyword>